<dbReference type="Pfam" id="PF13377">
    <property type="entry name" value="Peripla_BP_3"/>
    <property type="match status" value="1"/>
</dbReference>
<evidence type="ECO:0000259" key="5">
    <source>
        <dbReference type="PROSITE" id="PS50932"/>
    </source>
</evidence>
<dbReference type="PANTHER" id="PTHR30146:SF95">
    <property type="entry name" value="RIBOSE OPERON REPRESSOR"/>
    <property type="match status" value="1"/>
</dbReference>
<dbReference type="Gene3D" id="3.40.50.2300">
    <property type="match status" value="2"/>
</dbReference>
<proteinExistence type="predicted"/>
<dbReference type="Gene3D" id="1.10.260.40">
    <property type="entry name" value="lambda repressor-like DNA-binding domains"/>
    <property type="match status" value="1"/>
</dbReference>
<keyword evidence="7" id="KW-1185">Reference proteome</keyword>
<feature type="domain" description="HTH lacI-type" evidence="5">
    <location>
        <begin position="6"/>
        <end position="60"/>
    </location>
</feature>
<dbReference type="SMART" id="SM00354">
    <property type="entry name" value="HTH_LACI"/>
    <property type="match status" value="1"/>
</dbReference>
<dbReference type="CDD" id="cd06291">
    <property type="entry name" value="PBP1_Qymf-like"/>
    <property type="match status" value="1"/>
</dbReference>
<dbReference type="InterPro" id="IPR000843">
    <property type="entry name" value="HTH_LacI"/>
</dbReference>
<dbReference type="InterPro" id="IPR010982">
    <property type="entry name" value="Lambda_DNA-bd_dom_sf"/>
</dbReference>
<dbReference type="SUPFAM" id="SSF47413">
    <property type="entry name" value="lambda repressor-like DNA-binding domains"/>
    <property type="match status" value="1"/>
</dbReference>
<name>A0A413R6F2_9FIRM</name>
<gene>
    <name evidence="6" type="ORF">DW944_09695</name>
</gene>
<dbReference type="PANTHER" id="PTHR30146">
    <property type="entry name" value="LACI-RELATED TRANSCRIPTIONAL REPRESSOR"/>
    <property type="match status" value="1"/>
</dbReference>
<keyword evidence="1" id="KW-0678">Repressor</keyword>
<dbReference type="GO" id="GO:0000976">
    <property type="term" value="F:transcription cis-regulatory region binding"/>
    <property type="evidence" value="ECO:0007669"/>
    <property type="project" value="TreeGrafter"/>
</dbReference>
<organism evidence="6 7">
    <name type="scientific">Eubacterium ventriosum</name>
    <dbReference type="NCBI Taxonomy" id="39496"/>
    <lineage>
        <taxon>Bacteria</taxon>
        <taxon>Bacillati</taxon>
        <taxon>Bacillota</taxon>
        <taxon>Clostridia</taxon>
        <taxon>Eubacteriales</taxon>
        <taxon>Eubacteriaceae</taxon>
        <taxon>Eubacterium</taxon>
    </lineage>
</organism>
<dbReference type="CDD" id="cd01392">
    <property type="entry name" value="HTH_LacI"/>
    <property type="match status" value="1"/>
</dbReference>
<evidence type="ECO:0000313" key="7">
    <source>
        <dbReference type="Proteomes" id="UP000284779"/>
    </source>
</evidence>
<reference evidence="6 7" key="1">
    <citation type="submission" date="2018-08" db="EMBL/GenBank/DDBJ databases">
        <title>A genome reference for cultivated species of the human gut microbiota.</title>
        <authorList>
            <person name="Zou Y."/>
            <person name="Xue W."/>
            <person name="Luo G."/>
        </authorList>
    </citation>
    <scope>NUCLEOTIDE SEQUENCE [LARGE SCALE GENOMIC DNA]</scope>
    <source>
        <strain evidence="6 7">AM44-11BH</strain>
    </source>
</reference>
<evidence type="ECO:0000256" key="1">
    <source>
        <dbReference type="ARBA" id="ARBA00022491"/>
    </source>
</evidence>
<evidence type="ECO:0000256" key="2">
    <source>
        <dbReference type="ARBA" id="ARBA00023015"/>
    </source>
</evidence>
<dbReference type="PRINTS" id="PR00036">
    <property type="entry name" value="HTHLACI"/>
</dbReference>
<protein>
    <submittedName>
        <fullName evidence="6">LacI family transcriptional regulator</fullName>
    </submittedName>
</protein>
<evidence type="ECO:0000256" key="3">
    <source>
        <dbReference type="ARBA" id="ARBA00023125"/>
    </source>
</evidence>
<dbReference type="RefSeq" id="WP_117971170.1">
    <property type="nucleotide sequence ID" value="NZ_QSFD01000009.1"/>
</dbReference>
<sequence>MSKKSISIKDIAKLAGVSIATVSRVINRNGKVAPETEKKILQVMEENHYVPNLLAKGFRTQKFTTIGIIVPDISIEFFSKIAKKVQTIFFEKGYATIICNTNEDYKMERQCINMLQAQHVGGIIHIVSVTTEKEKKTSIPTVYIDREPAYGNTKKDMVLIESDNVSGGYQATNEMIKKGCKKIICFCPKDKGSTHIKRWDGYCKAMEETGGKPRLVSLDNVSEVDAYEKAIELFGKDKEIDGVFATTDLIAIGVLKALKELKIKVPSQVKVFGYDNSLLSEIATTPIATVEQPIELMSEKAAEMLEKLMDGERPEESHIVVPVKLVKRKTGK</sequence>
<dbReference type="SUPFAM" id="SSF53822">
    <property type="entry name" value="Periplasmic binding protein-like I"/>
    <property type="match status" value="1"/>
</dbReference>
<evidence type="ECO:0000313" key="6">
    <source>
        <dbReference type="EMBL" id="RHA17451.1"/>
    </source>
</evidence>
<evidence type="ECO:0000256" key="4">
    <source>
        <dbReference type="ARBA" id="ARBA00023163"/>
    </source>
</evidence>
<dbReference type="EMBL" id="QSFD01000009">
    <property type="protein sequence ID" value="RHA17451.1"/>
    <property type="molecule type" value="Genomic_DNA"/>
</dbReference>
<keyword evidence="4" id="KW-0804">Transcription</keyword>
<comment type="caution">
    <text evidence="6">The sequence shown here is derived from an EMBL/GenBank/DDBJ whole genome shotgun (WGS) entry which is preliminary data.</text>
</comment>
<dbReference type="Proteomes" id="UP000284779">
    <property type="component" value="Unassembled WGS sequence"/>
</dbReference>
<dbReference type="AlphaFoldDB" id="A0A413R6F2"/>
<dbReference type="InterPro" id="IPR028082">
    <property type="entry name" value="Peripla_BP_I"/>
</dbReference>
<dbReference type="PROSITE" id="PS50932">
    <property type="entry name" value="HTH_LACI_2"/>
    <property type="match status" value="1"/>
</dbReference>
<dbReference type="Pfam" id="PF00356">
    <property type="entry name" value="LacI"/>
    <property type="match status" value="1"/>
</dbReference>
<keyword evidence="3" id="KW-0238">DNA-binding</keyword>
<keyword evidence="2" id="KW-0805">Transcription regulation</keyword>
<dbReference type="InterPro" id="IPR046335">
    <property type="entry name" value="LacI/GalR-like_sensor"/>
</dbReference>
<accession>A0A413R6F2</accession>
<dbReference type="PROSITE" id="PS00356">
    <property type="entry name" value="HTH_LACI_1"/>
    <property type="match status" value="1"/>
</dbReference>
<dbReference type="GO" id="GO:0003700">
    <property type="term" value="F:DNA-binding transcription factor activity"/>
    <property type="evidence" value="ECO:0007669"/>
    <property type="project" value="TreeGrafter"/>
</dbReference>